<dbReference type="Proteomes" id="UP000317839">
    <property type="component" value="Unassembled WGS sequence"/>
</dbReference>
<name>A0A545TC02_9GAMM</name>
<proteinExistence type="predicted"/>
<dbReference type="RefSeq" id="WP_142941353.1">
    <property type="nucleotide sequence ID" value="NZ_VIKR01000002.1"/>
</dbReference>
<dbReference type="PROSITE" id="PS51257">
    <property type="entry name" value="PROKAR_LIPOPROTEIN"/>
    <property type="match status" value="1"/>
</dbReference>
<protein>
    <recommendedName>
        <fullName evidence="3">Glycine zipper 2TM domain-containing protein</fullName>
    </recommendedName>
</protein>
<gene>
    <name evidence="1" type="ORF">FLL45_07165</name>
</gene>
<evidence type="ECO:0008006" key="3">
    <source>
        <dbReference type="Google" id="ProtNLM"/>
    </source>
</evidence>
<organism evidence="1 2">
    <name type="scientific">Aliikangiella marina</name>
    <dbReference type="NCBI Taxonomy" id="1712262"/>
    <lineage>
        <taxon>Bacteria</taxon>
        <taxon>Pseudomonadati</taxon>
        <taxon>Pseudomonadota</taxon>
        <taxon>Gammaproteobacteria</taxon>
        <taxon>Oceanospirillales</taxon>
        <taxon>Pleioneaceae</taxon>
        <taxon>Aliikangiella</taxon>
    </lineage>
</organism>
<sequence length="156" mass="16391">MSLWSRSMPTAITLLAMSACSHHGVNPNDINQLVEVSYAKVLATKPITFDSKADEAAAMGALEGAIDAAHYGDGDDVVAGAIGGALVSALMTSLEEGGNKGLLLTLKDTDEQALNLLVKRKDIVAGDCLRLIQGESVSIDHVEPRYCEKASLHTAK</sequence>
<evidence type="ECO:0000313" key="1">
    <source>
        <dbReference type="EMBL" id="TQV74734.1"/>
    </source>
</evidence>
<dbReference type="OrthoDB" id="6333024at2"/>
<evidence type="ECO:0000313" key="2">
    <source>
        <dbReference type="Proteomes" id="UP000317839"/>
    </source>
</evidence>
<dbReference type="EMBL" id="VIKR01000002">
    <property type="protein sequence ID" value="TQV74734.1"/>
    <property type="molecule type" value="Genomic_DNA"/>
</dbReference>
<reference evidence="1 2" key="1">
    <citation type="submission" date="2019-06" db="EMBL/GenBank/DDBJ databases">
        <title>Draft genome of Aliikangiella marina GYP-15.</title>
        <authorList>
            <person name="Wang G."/>
        </authorList>
    </citation>
    <scope>NUCLEOTIDE SEQUENCE [LARGE SCALE GENOMIC DNA]</scope>
    <source>
        <strain evidence="1 2">GYP-15</strain>
    </source>
</reference>
<accession>A0A545TC02</accession>
<dbReference type="AlphaFoldDB" id="A0A545TC02"/>
<comment type="caution">
    <text evidence="1">The sequence shown here is derived from an EMBL/GenBank/DDBJ whole genome shotgun (WGS) entry which is preliminary data.</text>
</comment>
<keyword evidence="2" id="KW-1185">Reference proteome</keyword>